<dbReference type="Pfam" id="PF12697">
    <property type="entry name" value="Abhydrolase_6"/>
    <property type="match status" value="1"/>
</dbReference>
<comment type="similarity">
    <text evidence="5">Belongs to the AB hydrolase superfamily. Carboxylesterase BioH family.</text>
</comment>
<dbReference type="InterPro" id="IPR000073">
    <property type="entry name" value="AB_hydrolase_1"/>
</dbReference>
<evidence type="ECO:0000256" key="2">
    <source>
        <dbReference type="ARBA" id="ARBA00022490"/>
    </source>
</evidence>
<evidence type="ECO:0000313" key="8">
    <source>
        <dbReference type="Proteomes" id="UP000295611"/>
    </source>
</evidence>
<keyword evidence="2 5" id="KW-0963">Cytoplasm</keyword>
<comment type="pathway">
    <text evidence="5">Cofactor biosynthesis; biotin biosynthesis.</text>
</comment>
<evidence type="ECO:0000313" key="7">
    <source>
        <dbReference type="EMBL" id="TDR76537.1"/>
    </source>
</evidence>
<dbReference type="AlphaFoldDB" id="A0A4V3DUR8"/>
<comment type="subunit">
    <text evidence="5">Monomer.</text>
</comment>
<dbReference type="GO" id="GO:0016020">
    <property type="term" value="C:membrane"/>
    <property type="evidence" value="ECO:0007669"/>
    <property type="project" value="TreeGrafter"/>
</dbReference>
<dbReference type="EC" id="3.1.1.85" evidence="5"/>
<dbReference type="NCBIfam" id="TIGR01738">
    <property type="entry name" value="bioH"/>
    <property type="match status" value="1"/>
</dbReference>
<dbReference type="EMBL" id="SNZP01000011">
    <property type="protein sequence ID" value="TDR76537.1"/>
    <property type="molecule type" value="Genomic_DNA"/>
</dbReference>
<evidence type="ECO:0000256" key="5">
    <source>
        <dbReference type="HAMAP-Rule" id="MF_01260"/>
    </source>
</evidence>
<feature type="binding site" evidence="5">
    <location>
        <begin position="93"/>
        <end position="94"/>
    </location>
    <ligand>
        <name>substrate</name>
    </ligand>
</feature>
<feature type="binding site" evidence="5">
    <location>
        <position position="245"/>
    </location>
    <ligand>
        <name>substrate</name>
    </ligand>
</feature>
<keyword evidence="8" id="KW-1185">Reference proteome</keyword>
<dbReference type="SUPFAM" id="SSF53474">
    <property type="entry name" value="alpha/beta-Hydrolases"/>
    <property type="match status" value="1"/>
</dbReference>
<evidence type="ECO:0000259" key="6">
    <source>
        <dbReference type="Pfam" id="PF12697"/>
    </source>
</evidence>
<evidence type="ECO:0000256" key="4">
    <source>
        <dbReference type="ARBA" id="ARBA00022801"/>
    </source>
</evidence>
<dbReference type="UniPathway" id="UPA00078"/>
<dbReference type="Gene3D" id="3.40.50.1820">
    <property type="entry name" value="alpha/beta hydrolase"/>
    <property type="match status" value="1"/>
</dbReference>
<dbReference type="HAMAP" id="MF_01260">
    <property type="entry name" value="Carboxylester"/>
    <property type="match status" value="1"/>
</dbReference>
<feature type="active site" description="Nucleophile" evidence="5">
    <location>
        <position position="93"/>
    </location>
</feature>
<dbReference type="PANTHER" id="PTHR43798">
    <property type="entry name" value="MONOACYLGLYCEROL LIPASE"/>
    <property type="match status" value="1"/>
</dbReference>
<name>A0A4V3DUR8_9NEIS</name>
<dbReference type="PANTHER" id="PTHR43798:SF31">
    <property type="entry name" value="AB HYDROLASE SUPERFAMILY PROTEIN YCLE"/>
    <property type="match status" value="1"/>
</dbReference>
<keyword evidence="1 5" id="KW-0719">Serine esterase</keyword>
<comment type="caution">
    <text evidence="7">The sequence shown here is derived from an EMBL/GenBank/DDBJ whole genome shotgun (WGS) entry which is preliminary data.</text>
</comment>
<comment type="catalytic activity">
    <reaction evidence="5">
        <text>6-carboxyhexanoyl-[ACP] methyl ester + H2O = 6-carboxyhexanoyl-[ACP] + methanol + H(+)</text>
        <dbReference type="Rhea" id="RHEA:42700"/>
        <dbReference type="Rhea" id="RHEA-COMP:9955"/>
        <dbReference type="Rhea" id="RHEA-COMP:10186"/>
        <dbReference type="ChEBI" id="CHEBI:15377"/>
        <dbReference type="ChEBI" id="CHEBI:15378"/>
        <dbReference type="ChEBI" id="CHEBI:17790"/>
        <dbReference type="ChEBI" id="CHEBI:78846"/>
        <dbReference type="ChEBI" id="CHEBI:82735"/>
        <dbReference type="EC" id="3.1.1.85"/>
    </reaction>
</comment>
<dbReference type="GO" id="GO:0005737">
    <property type="term" value="C:cytoplasm"/>
    <property type="evidence" value="ECO:0007669"/>
    <property type="project" value="UniProtKB-SubCell"/>
</dbReference>
<dbReference type="InterPro" id="IPR029058">
    <property type="entry name" value="AB_hydrolase_fold"/>
</dbReference>
<dbReference type="InterPro" id="IPR010076">
    <property type="entry name" value="BioH"/>
</dbReference>
<organism evidence="7 8">
    <name type="scientific">Paludibacterium purpuratum</name>
    <dbReference type="NCBI Taxonomy" id="1144873"/>
    <lineage>
        <taxon>Bacteria</taxon>
        <taxon>Pseudomonadati</taxon>
        <taxon>Pseudomonadota</taxon>
        <taxon>Betaproteobacteria</taxon>
        <taxon>Neisseriales</taxon>
        <taxon>Chromobacteriaceae</taxon>
        <taxon>Paludibacterium</taxon>
    </lineage>
</organism>
<feature type="binding site" evidence="5">
    <location>
        <position position="33"/>
    </location>
    <ligand>
        <name>substrate</name>
    </ligand>
</feature>
<feature type="active site" evidence="5">
    <location>
        <position position="245"/>
    </location>
</feature>
<protein>
    <recommendedName>
        <fullName evidence="5">Pimeloyl-[acyl-carrier protein] methyl ester esterase</fullName>
        <ecNumber evidence="5">3.1.1.85</ecNumber>
    </recommendedName>
    <alternativeName>
        <fullName evidence="5">Biotin synthesis protein BioH</fullName>
    </alternativeName>
    <alternativeName>
        <fullName evidence="5">Carboxylesterase BioH</fullName>
    </alternativeName>
</protein>
<dbReference type="InterPro" id="IPR050266">
    <property type="entry name" value="AB_hydrolase_sf"/>
</dbReference>
<comment type="function">
    <text evidence="5">The physiological role of BioH is to remove the methyl group introduced by BioC when the pimeloyl moiety is complete. It allows to synthesize pimeloyl-ACP via the fatty acid synthetic pathway through the hydrolysis of the ester bonds of pimeloyl-ACP esters.</text>
</comment>
<dbReference type="RefSeq" id="WP_243729405.1">
    <property type="nucleotide sequence ID" value="NZ_SNZP01000011.1"/>
</dbReference>
<feature type="active site" evidence="5">
    <location>
        <position position="217"/>
    </location>
</feature>
<feature type="binding site" evidence="5">
    <location>
        <begin position="155"/>
        <end position="159"/>
    </location>
    <ligand>
        <name>substrate</name>
    </ligand>
</feature>
<accession>A0A4V3DUR8</accession>
<comment type="subcellular location">
    <subcellularLocation>
        <location evidence="5">Cytoplasm</location>
    </subcellularLocation>
</comment>
<reference evidence="7 8" key="1">
    <citation type="submission" date="2019-03" db="EMBL/GenBank/DDBJ databases">
        <title>Genomic Encyclopedia of Type Strains, Phase III (KMG-III): the genomes of soil and plant-associated and newly described type strains.</title>
        <authorList>
            <person name="Whitman W."/>
        </authorList>
    </citation>
    <scope>NUCLEOTIDE SEQUENCE [LARGE SCALE GENOMIC DNA]</scope>
    <source>
        <strain evidence="7 8">CECT 8976</strain>
    </source>
</reference>
<keyword evidence="4 5" id="KW-0378">Hydrolase</keyword>
<evidence type="ECO:0000256" key="3">
    <source>
        <dbReference type="ARBA" id="ARBA00022756"/>
    </source>
</evidence>
<gene>
    <name evidence="5" type="primary">bioH</name>
    <name evidence="7" type="ORF">DFP86_111120</name>
</gene>
<proteinExistence type="inferred from homology"/>
<sequence>MPDSDWHSAADGRMTLRVETDGRGADVVLLHGWGLHGGVFERVAAELSAHYCVHRVDLPGHGGSPSLESFSGERVADLLAMHFPWPVHVLGWSLGGLVAQYWALRHAAQVKSLALVATSPCFVRKEDWPHAQSADAIEAVAESLDREFDATLERFLALQMLGSKSARDTLKALRAQLFAHGRPQGLRPALQLLLDADLRAEVGTIHCPVGLFYGQRDVITPQGAGQWLAEQLPDAQLITFAQASHAPFLSHEAAFVARLAEFLDCHA</sequence>
<dbReference type="GO" id="GO:0090499">
    <property type="term" value="F:pimelyl-[acyl-carrier protein] methyl ester esterase activity"/>
    <property type="evidence" value="ECO:0007669"/>
    <property type="project" value="UniProtKB-EC"/>
</dbReference>
<keyword evidence="3 5" id="KW-0093">Biotin biosynthesis</keyword>
<evidence type="ECO:0000256" key="1">
    <source>
        <dbReference type="ARBA" id="ARBA00022487"/>
    </source>
</evidence>
<dbReference type="Proteomes" id="UP000295611">
    <property type="component" value="Unassembled WGS sequence"/>
</dbReference>
<dbReference type="GO" id="GO:0009102">
    <property type="term" value="P:biotin biosynthetic process"/>
    <property type="evidence" value="ECO:0007669"/>
    <property type="project" value="UniProtKB-UniRule"/>
</dbReference>
<feature type="domain" description="AB hydrolase-1" evidence="6">
    <location>
        <begin position="27"/>
        <end position="257"/>
    </location>
</feature>